<protein>
    <submittedName>
        <fullName evidence="3">Zinc ribbon domain-containing protein</fullName>
    </submittedName>
</protein>
<sequence length="368" mass="36468">MVAPTGRARAMPVLVWAAVGALALAAVLCLTTLVGSAASADALSTAELEVLASAAGSAAPAFGLVGAVWLGFAACFVALGSRPARAFTLVGAALGLCALVSGLLVVPLAAAALLTVGAAVVLVVVPDARAWFTGPYARPLRGPVSVLLVRTCSLGAAIAWIAGTVVLGVVGLVAMAGGLVTASRGGDSELGTALGGLLGVIGGFALIAALFLAGLAAVQLWVFSALARRAPRSPRSARVVATLLAGLAGLGALVTWDRWTPFGLAVAAVLIGALWLPDDARRHFGDAPLPAVARLLERVRAIGGSPRTPAWSGAATAPPAGRDTTLDWPPEPDETWSQAPSSSGSACALCGTPVPPGSSFCGNCGTRV</sequence>
<keyword evidence="2" id="KW-1133">Transmembrane helix</keyword>
<feature type="transmembrane region" description="Helical" evidence="2">
    <location>
        <begin position="259"/>
        <end position="276"/>
    </location>
</feature>
<keyword evidence="2" id="KW-0472">Membrane</keyword>
<feature type="transmembrane region" description="Helical" evidence="2">
    <location>
        <begin position="58"/>
        <end position="79"/>
    </location>
</feature>
<evidence type="ECO:0000256" key="1">
    <source>
        <dbReference type="SAM" id="MobiDB-lite"/>
    </source>
</evidence>
<reference evidence="3 4" key="1">
    <citation type="submission" date="2024-03" db="EMBL/GenBank/DDBJ databases">
        <title>Actinomycetospora sp. OC33-EN08, a novel actinomycete isolated from wild orchid (Aerides multiflora).</title>
        <authorList>
            <person name="Suriyachadkun C."/>
        </authorList>
    </citation>
    <scope>NUCLEOTIDE SEQUENCE [LARGE SCALE GENOMIC DNA]</scope>
    <source>
        <strain evidence="3 4">OC33-EN08</strain>
    </source>
</reference>
<feature type="transmembrane region" description="Helical" evidence="2">
    <location>
        <begin position="86"/>
        <end position="106"/>
    </location>
</feature>
<gene>
    <name evidence="3" type="ORF">WCD74_00600</name>
</gene>
<proteinExistence type="predicted"/>
<dbReference type="EMBL" id="JBBEGN010000001">
    <property type="protein sequence ID" value="MEJ2866241.1"/>
    <property type="molecule type" value="Genomic_DNA"/>
</dbReference>
<evidence type="ECO:0000313" key="3">
    <source>
        <dbReference type="EMBL" id="MEJ2866241.1"/>
    </source>
</evidence>
<feature type="transmembrane region" description="Helical" evidence="2">
    <location>
        <begin position="112"/>
        <end position="132"/>
    </location>
</feature>
<keyword evidence="2" id="KW-0812">Transmembrane</keyword>
<keyword evidence="4" id="KW-1185">Reference proteome</keyword>
<feature type="transmembrane region" description="Helical" evidence="2">
    <location>
        <begin position="235"/>
        <end position="253"/>
    </location>
</feature>
<comment type="caution">
    <text evidence="3">The sequence shown here is derived from an EMBL/GenBank/DDBJ whole genome shotgun (WGS) entry which is preliminary data.</text>
</comment>
<evidence type="ECO:0000313" key="4">
    <source>
        <dbReference type="Proteomes" id="UP001385809"/>
    </source>
</evidence>
<evidence type="ECO:0000256" key="2">
    <source>
        <dbReference type="SAM" id="Phobius"/>
    </source>
</evidence>
<organism evidence="3 4">
    <name type="scientific">Actinomycetospora aurantiaca</name>
    <dbReference type="NCBI Taxonomy" id="3129233"/>
    <lineage>
        <taxon>Bacteria</taxon>
        <taxon>Bacillati</taxon>
        <taxon>Actinomycetota</taxon>
        <taxon>Actinomycetes</taxon>
        <taxon>Pseudonocardiales</taxon>
        <taxon>Pseudonocardiaceae</taxon>
        <taxon>Actinomycetospora</taxon>
    </lineage>
</organism>
<name>A0ABU8MGY1_9PSEU</name>
<dbReference type="RefSeq" id="WP_337692867.1">
    <property type="nucleotide sequence ID" value="NZ_JBBEGN010000001.1"/>
</dbReference>
<feature type="region of interest" description="Disordered" evidence="1">
    <location>
        <begin position="306"/>
        <end position="342"/>
    </location>
</feature>
<feature type="transmembrane region" description="Helical" evidence="2">
    <location>
        <begin position="153"/>
        <end position="177"/>
    </location>
</feature>
<dbReference type="Proteomes" id="UP001385809">
    <property type="component" value="Unassembled WGS sequence"/>
</dbReference>
<feature type="transmembrane region" description="Helical" evidence="2">
    <location>
        <begin position="197"/>
        <end position="223"/>
    </location>
</feature>
<accession>A0ABU8MGY1</accession>